<proteinExistence type="predicted"/>
<organism evidence="2 3">
    <name type="scientific">Flaviflexus equikiangi</name>
    <dbReference type="NCBI Taxonomy" id="2758573"/>
    <lineage>
        <taxon>Bacteria</taxon>
        <taxon>Bacillati</taxon>
        <taxon>Actinomycetota</taxon>
        <taxon>Actinomycetes</taxon>
        <taxon>Actinomycetales</taxon>
        <taxon>Actinomycetaceae</taxon>
        <taxon>Flaviflexus</taxon>
    </lineage>
</organism>
<keyword evidence="3" id="KW-1185">Reference proteome</keyword>
<dbReference type="Gene3D" id="3.40.50.1000">
    <property type="entry name" value="HAD superfamily/HAD-like"/>
    <property type="match status" value="1"/>
</dbReference>
<dbReference type="InterPro" id="IPR052935">
    <property type="entry name" value="Mg2+_PAP"/>
</dbReference>
<dbReference type="Proteomes" id="UP000705983">
    <property type="component" value="Unassembled WGS sequence"/>
</dbReference>
<evidence type="ECO:0000313" key="3">
    <source>
        <dbReference type="Proteomes" id="UP000705983"/>
    </source>
</evidence>
<dbReference type="InterPro" id="IPR019236">
    <property type="entry name" value="APP1_cat"/>
</dbReference>
<name>A0ABS2TBU1_9ACTO</name>
<dbReference type="RefSeq" id="WP_182171744.1">
    <property type="nucleotide sequence ID" value="NZ_CP059676.1"/>
</dbReference>
<dbReference type="InterPro" id="IPR023214">
    <property type="entry name" value="HAD_sf"/>
</dbReference>
<sequence length="371" mass="41327">MALADVARRLEDSLNRRGTVKRVNRGWRPAIIGFTGYGSTSSLHVLGRAVMADPDSKPLFKPPRLPPATHTVLGQVKEAFEQAEKLSETAQRGWRQFFTTQVGFLPVTVHAGDKVISTRTDRSGYIDVLVQDHGLEPGWHEVRIEAAAAEPITAKVLVVKPTATYGMVSDIDDTVMVTWLPRAALAAWNSWVRHTNTRKAVPGMARFYRELLDDLPDAPVFYLSTGAWNTLPTLEVFLTLNGFPTGPLLLTDWGPTPTGIFRSGQEHKKTQLRNLIITFPEIKWFLVGDDGQHDPIIFDELAREHPRHVAGIAIRQLNPVEQVLSHGLTEAIDERRFDDDEARYGVPTISGQDGFELMAKIDELEKGCPGR</sequence>
<dbReference type="PANTHER" id="PTHR28208:SF3">
    <property type="entry name" value="PHOSPHATIDATE PHOSPHATASE APP1"/>
    <property type="match status" value="1"/>
</dbReference>
<dbReference type="Pfam" id="PF09949">
    <property type="entry name" value="APP1_cat"/>
    <property type="match status" value="1"/>
</dbReference>
<gene>
    <name evidence="2" type="ORF">JVW63_00100</name>
</gene>
<feature type="domain" description="Phosphatidate phosphatase APP1 catalytic" evidence="1">
    <location>
        <begin position="166"/>
        <end position="316"/>
    </location>
</feature>
<reference evidence="3" key="1">
    <citation type="submission" date="2021-02" db="EMBL/GenBank/DDBJ databases">
        <title>Leucobacter sp. CX169.</title>
        <authorList>
            <person name="Cheng Y."/>
        </authorList>
    </citation>
    <scope>NUCLEOTIDE SEQUENCE [LARGE SCALE GENOMIC DNA]</scope>
    <source>
        <strain evidence="3">JY899</strain>
    </source>
</reference>
<protein>
    <submittedName>
        <fullName evidence="2">DUF2183 domain-containing protein</fullName>
    </submittedName>
</protein>
<dbReference type="PANTHER" id="PTHR28208">
    <property type="entry name" value="PHOSPHATIDATE PHOSPHATASE APP1"/>
    <property type="match status" value="1"/>
</dbReference>
<comment type="caution">
    <text evidence="2">The sequence shown here is derived from an EMBL/GenBank/DDBJ whole genome shotgun (WGS) entry which is preliminary data.</text>
</comment>
<evidence type="ECO:0000313" key="2">
    <source>
        <dbReference type="EMBL" id="MBM9432117.1"/>
    </source>
</evidence>
<evidence type="ECO:0000259" key="1">
    <source>
        <dbReference type="Pfam" id="PF09949"/>
    </source>
</evidence>
<accession>A0ABS2TBU1</accession>
<dbReference type="EMBL" id="JAFFJS010000001">
    <property type="protein sequence ID" value="MBM9432117.1"/>
    <property type="molecule type" value="Genomic_DNA"/>
</dbReference>